<dbReference type="EMBL" id="OZ035843">
    <property type="protein sequence ID" value="CAL1596243.1"/>
    <property type="molecule type" value="Genomic_DNA"/>
</dbReference>
<feature type="signal peptide" evidence="1">
    <location>
        <begin position="1"/>
        <end position="20"/>
    </location>
</feature>
<evidence type="ECO:0000313" key="4">
    <source>
        <dbReference type="Proteomes" id="UP001497482"/>
    </source>
</evidence>
<evidence type="ECO:0000256" key="1">
    <source>
        <dbReference type="SAM" id="SignalP"/>
    </source>
</evidence>
<dbReference type="SMART" id="SM00034">
    <property type="entry name" value="CLECT"/>
    <property type="match status" value="1"/>
</dbReference>
<protein>
    <recommendedName>
        <fullName evidence="2">C-type lectin domain-containing protein</fullName>
    </recommendedName>
</protein>
<dbReference type="CDD" id="cd00037">
    <property type="entry name" value="CLECT"/>
    <property type="match status" value="1"/>
</dbReference>
<dbReference type="InterPro" id="IPR001304">
    <property type="entry name" value="C-type_lectin-like"/>
</dbReference>
<dbReference type="Pfam" id="PF00059">
    <property type="entry name" value="Lectin_C"/>
    <property type="match status" value="1"/>
</dbReference>
<gene>
    <name evidence="3" type="ORF">KC01_LOCUS24944</name>
</gene>
<dbReference type="SUPFAM" id="SSF56436">
    <property type="entry name" value="C-type lectin-like"/>
    <property type="match status" value="1"/>
</dbReference>
<reference evidence="3 4" key="1">
    <citation type="submission" date="2024-04" db="EMBL/GenBank/DDBJ databases">
        <authorList>
            <person name="Waldvogel A.-M."/>
            <person name="Schoenle A."/>
        </authorList>
    </citation>
    <scope>NUCLEOTIDE SEQUENCE [LARGE SCALE GENOMIC DNA]</scope>
</reference>
<evidence type="ECO:0000259" key="2">
    <source>
        <dbReference type="PROSITE" id="PS50041"/>
    </source>
</evidence>
<dbReference type="PANTHER" id="PTHR22803">
    <property type="entry name" value="MANNOSE, PHOSPHOLIPASE, LECTIN RECEPTOR RELATED"/>
    <property type="match status" value="1"/>
</dbReference>
<dbReference type="InterPro" id="IPR050111">
    <property type="entry name" value="C-type_lectin/snaclec_domain"/>
</dbReference>
<dbReference type="PROSITE" id="PS50041">
    <property type="entry name" value="C_TYPE_LECTIN_2"/>
    <property type="match status" value="1"/>
</dbReference>
<dbReference type="InterPro" id="IPR016187">
    <property type="entry name" value="CTDL_fold"/>
</dbReference>
<dbReference type="AlphaFoldDB" id="A0AAV2L5D8"/>
<keyword evidence="1" id="KW-0732">Signal</keyword>
<dbReference type="Gene3D" id="3.10.100.10">
    <property type="entry name" value="Mannose-Binding Protein A, subunit A"/>
    <property type="match status" value="1"/>
</dbReference>
<feature type="domain" description="C-type lectin" evidence="2">
    <location>
        <begin position="35"/>
        <end position="133"/>
    </location>
</feature>
<organism evidence="3 4">
    <name type="scientific">Knipowitschia caucasica</name>
    <name type="common">Caucasian dwarf goby</name>
    <name type="synonym">Pomatoschistus caucasicus</name>
    <dbReference type="NCBI Taxonomy" id="637954"/>
    <lineage>
        <taxon>Eukaryota</taxon>
        <taxon>Metazoa</taxon>
        <taxon>Chordata</taxon>
        <taxon>Craniata</taxon>
        <taxon>Vertebrata</taxon>
        <taxon>Euteleostomi</taxon>
        <taxon>Actinopterygii</taxon>
        <taxon>Neopterygii</taxon>
        <taxon>Teleostei</taxon>
        <taxon>Neoteleostei</taxon>
        <taxon>Acanthomorphata</taxon>
        <taxon>Gobiaria</taxon>
        <taxon>Gobiiformes</taxon>
        <taxon>Gobioidei</taxon>
        <taxon>Gobiidae</taxon>
        <taxon>Gobiinae</taxon>
        <taxon>Knipowitschia</taxon>
    </lineage>
</organism>
<keyword evidence="4" id="KW-1185">Reference proteome</keyword>
<sequence>MAAALLALLLASVSLGTGRAACAFDPTCEDDWSKFESHCYQFFDRKSSWTGAEDACQLLGAHLASVHSLDENDFLYQLIIKKTGYNTMTWLGGRNTHTPDNLKNREHHLFINHLREKKWGDYPESYSLRYVCAKKLTPV</sequence>
<proteinExistence type="predicted"/>
<name>A0AAV2L5D8_KNICA</name>
<accession>A0AAV2L5D8</accession>
<feature type="chain" id="PRO_5043886808" description="C-type lectin domain-containing protein" evidence="1">
    <location>
        <begin position="21"/>
        <end position="139"/>
    </location>
</feature>
<dbReference type="Proteomes" id="UP001497482">
    <property type="component" value="Chromosome 21"/>
</dbReference>
<dbReference type="InterPro" id="IPR016186">
    <property type="entry name" value="C-type_lectin-like/link_sf"/>
</dbReference>
<evidence type="ECO:0000313" key="3">
    <source>
        <dbReference type="EMBL" id="CAL1596243.1"/>
    </source>
</evidence>